<evidence type="ECO:0000256" key="8">
    <source>
        <dbReference type="ARBA" id="ARBA00023180"/>
    </source>
</evidence>
<keyword evidence="7" id="KW-1015">Disulfide bond</keyword>
<dbReference type="PRINTS" id="PR00724">
    <property type="entry name" value="CRBOXYPTASEC"/>
</dbReference>
<evidence type="ECO:0000256" key="3">
    <source>
        <dbReference type="ARBA" id="ARBA00022525"/>
    </source>
</evidence>
<evidence type="ECO:0000256" key="4">
    <source>
        <dbReference type="ARBA" id="ARBA00022645"/>
    </source>
</evidence>
<protein>
    <recommendedName>
        <fullName evidence="9">Carboxypeptidase</fullName>
        <ecNumber evidence="9">3.4.16.-</ecNumber>
    </recommendedName>
</protein>
<evidence type="ECO:0000256" key="2">
    <source>
        <dbReference type="ARBA" id="ARBA00009431"/>
    </source>
</evidence>
<dbReference type="EMBL" id="CM007383">
    <property type="protein sequence ID" value="ONK74222.1"/>
    <property type="molecule type" value="Genomic_DNA"/>
</dbReference>
<dbReference type="SUPFAM" id="SSF53474">
    <property type="entry name" value="alpha/beta-Hydrolases"/>
    <property type="match status" value="1"/>
</dbReference>
<dbReference type="Gramene" id="ONK74222">
    <property type="protein sequence ID" value="ONK74222"/>
    <property type="gene ID" value="A4U43_C03F4050"/>
</dbReference>
<proteinExistence type="inferred from homology"/>
<dbReference type="GO" id="GO:0005576">
    <property type="term" value="C:extracellular region"/>
    <property type="evidence" value="ECO:0007669"/>
    <property type="project" value="UniProtKB-SubCell"/>
</dbReference>
<dbReference type="Pfam" id="PF00450">
    <property type="entry name" value="Peptidase_S10"/>
    <property type="match status" value="1"/>
</dbReference>
<comment type="subcellular location">
    <subcellularLocation>
        <location evidence="1">Secreted</location>
    </subcellularLocation>
</comment>
<evidence type="ECO:0000256" key="7">
    <source>
        <dbReference type="ARBA" id="ARBA00023157"/>
    </source>
</evidence>
<dbReference type="InterPro" id="IPR029058">
    <property type="entry name" value="AB_hydrolase_fold"/>
</dbReference>
<reference evidence="11" key="1">
    <citation type="journal article" date="2017" name="Nat. Commun.">
        <title>The asparagus genome sheds light on the origin and evolution of a young Y chromosome.</title>
        <authorList>
            <person name="Harkess A."/>
            <person name="Zhou J."/>
            <person name="Xu C."/>
            <person name="Bowers J.E."/>
            <person name="Van der Hulst R."/>
            <person name="Ayyampalayam S."/>
            <person name="Mercati F."/>
            <person name="Riccardi P."/>
            <person name="McKain M.R."/>
            <person name="Kakrana A."/>
            <person name="Tang H."/>
            <person name="Ray J."/>
            <person name="Groenendijk J."/>
            <person name="Arikit S."/>
            <person name="Mathioni S.M."/>
            <person name="Nakano M."/>
            <person name="Shan H."/>
            <person name="Telgmann-Rauber A."/>
            <person name="Kanno A."/>
            <person name="Yue Z."/>
            <person name="Chen H."/>
            <person name="Li W."/>
            <person name="Chen Y."/>
            <person name="Xu X."/>
            <person name="Zhang Y."/>
            <person name="Luo S."/>
            <person name="Chen H."/>
            <person name="Gao J."/>
            <person name="Mao Z."/>
            <person name="Pires J.C."/>
            <person name="Luo M."/>
            <person name="Kudrna D."/>
            <person name="Wing R.A."/>
            <person name="Meyers B.C."/>
            <person name="Yi K."/>
            <person name="Kong H."/>
            <person name="Lavrijsen P."/>
            <person name="Sunseri F."/>
            <person name="Falavigna A."/>
            <person name="Ye Y."/>
            <person name="Leebens-Mack J.H."/>
            <person name="Chen G."/>
        </authorList>
    </citation>
    <scope>NUCLEOTIDE SEQUENCE [LARGE SCALE GENOMIC DNA]</scope>
    <source>
        <strain evidence="11">cv. DH0086</strain>
    </source>
</reference>
<dbReference type="GO" id="GO:0006508">
    <property type="term" value="P:proteolysis"/>
    <property type="evidence" value="ECO:0007669"/>
    <property type="project" value="UniProtKB-KW"/>
</dbReference>
<dbReference type="Gene3D" id="3.40.50.11320">
    <property type="match status" value="1"/>
</dbReference>
<sequence>MKTSSSSLFIVFCILLPSINEANQASKLRELIKSKRSSSSSSDDSLREILSTKSFSPVYVSPQAGMKETEKVEELPGQPKGVDFDQYAGYVTVDPKHGRALFYYFAESPQNSSSKPLVLWLNGGPGCSSLGYGAMEEVGPFRVNSDGETLTRNYYAWNNVANILFLESPAGVGFSYSNTSSDISQNGDKRTAADNYVFLINWLERFPQYKTRDFFIAGESYAGHYIPELASLILQNNKITNQTVINLRGVAIGNAYIDEMSNEIGLYAFYWSHALISDETYNNLNSSCNFTGQDYSLICSEAMDRANGESGDIDSYNIYAPLCDGSNSSSGVAMADFDPCSDNYVYAYLNNPEVQKALHANVTKLPHDWEGCSDIGWTDWPDTVLPIIKELTTSGISFWLYSGDIDSVVPITSTRYSIKMLGLPIKNSWRPWETEFMSNPII</sequence>
<name>A0A5P1F7Q7_ASPOF</name>
<gene>
    <name evidence="10" type="ORF">A4U43_C03F4050</name>
</gene>
<dbReference type="EC" id="3.4.16.-" evidence="9"/>
<evidence type="ECO:0000313" key="10">
    <source>
        <dbReference type="EMBL" id="ONK74222.1"/>
    </source>
</evidence>
<dbReference type="Proteomes" id="UP000243459">
    <property type="component" value="Chromosome 3"/>
</dbReference>
<keyword evidence="8" id="KW-0325">Glycoprotein</keyword>
<dbReference type="PANTHER" id="PTHR11802">
    <property type="entry name" value="SERINE PROTEASE FAMILY S10 SERINE CARBOXYPEPTIDASE"/>
    <property type="match status" value="1"/>
</dbReference>
<dbReference type="InterPro" id="IPR001563">
    <property type="entry name" value="Peptidase_S10"/>
</dbReference>
<comment type="similarity">
    <text evidence="2 9">Belongs to the peptidase S10 family.</text>
</comment>
<dbReference type="PROSITE" id="PS00131">
    <property type="entry name" value="CARBOXYPEPT_SER_SER"/>
    <property type="match status" value="1"/>
</dbReference>
<keyword evidence="6 9" id="KW-0378">Hydrolase</keyword>
<dbReference type="Gene3D" id="3.40.50.1820">
    <property type="entry name" value="alpha/beta hydrolase"/>
    <property type="match status" value="1"/>
</dbReference>
<dbReference type="FunFam" id="3.40.50.1820:FF:000030">
    <property type="entry name" value="Carboxypeptidase"/>
    <property type="match status" value="1"/>
</dbReference>
<evidence type="ECO:0000256" key="6">
    <source>
        <dbReference type="ARBA" id="ARBA00022801"/>
    </source>
</evidence>
<evidence type="ECO:0000256" key="9">
    <source>
        <dbReference type="RuleBase" id="RU361156"/>
    </source>
</evidence>
<dbReference type="GO" id="GO:0004185">
    <property type="term" value="F:serine-type carboxypeptidase activity"/>
    <property type="evidence" value="ECO:0007669"/>
    <property type="project" value="UniProtKB-UniRule"/>
</dbReference>
<keyword evidence="3" id="KW-0964">Secreted</keyword>
<accession>A0A5P1F7Q7</accession>
<dbReference type="AlphaFoldDB" id="A0A5P1F7Q7"/>
<feature type="chain" id="PRO_5024490232" description="Carboxypeptidase" evidence="9">
    <location>
        <begin position="23"/>
        <end position="442"/>
    </location>
</feature>
<feature type="signal peptide" evidence="9">
    <location>
        <begin position="1"/>
        <end position="22"/>
    </location>
</feature>
<dbReference type="PANTHER" id="PTHR11802:SF132">
    <property type="entry name" value="SERINE CARBOXYPEPTIDASE-LIKE 36-RELATED"/>
    <property type="match status" value="1"/>
</dbReference>
<organism evidence="10 11">
    <name type="scientific">Asparagus officinalis</name>
    <name type="common">Garden asparagus</name>
    <dbReference type="NCBI Taxonomy" id="4686"/>
    <lineage>
        <taxon>Eukaryota</taxon>
        <taxon>Viridiplantae</taxon>
        <taxon>Streptophyta</taxon>
        <taxon>Embryophyta</taxon>
        <taxon>Tracheophyta</taxon>
        <taxon>Spermatophyta</taxon>
        <taxon>Magnoliopsida</taxon>
        <taxon>Liliopsida</taxon>
        <taxon>Asparagales</taxon>
        <taxon>Asparagaceae</taxon>
        <taxon>Asparagoideae</taxon>
        <taxon>Asparagus</taxon>
    </lineage>
</organism>
<dbReference type="GO" id="GO:0005773">
    <property type="term" value="C:vacuole"/>
    <property type="evidence" value="ECO:0007669"/>
    <property type="project" value="TreeGrafter"/>
</dbReference>
<keyword evidence="4 9" id="KW-0121">Carboxypeptidase</keyword>
<dbReference type="InterPro" id="IPR018202">
    <property type="entry name" value="Ser_caboxypep_ser_AS"/>
</dbReference>
<dbReference type="OMA" id="ISICQLA"/>
<keyword evidence="9" id="KW-0645">Protease</keyword>
<evidence type="ECO:0000313" key="11">
    <source>
        <dbReference type="Proteomes" id="UP000243459"/>
    </source>
</evidence>
<keyword evidence="11" id="KW-1185">Reference proteome</keyword>
<evidence type="ECO:0000256" key="5">
    <source>
        <dbReference type="ARBA" id="ARBA00022729"/>
    </source>
</evidence>
<evidence type="ECO:0000256" key="1">
    <source>
        <dbReference type="ARBA" id="ARBA00004613"/>
    </source>
</evidence>
<dbReference type="Gene3D" id="6.10.250.940">
    <property type="match status" value="1"/>
</dbReference>
<keyword evidence="5 9" id="KW-0732">Signal</keyword>